<accession>C6SHZ2</accession>
<dbReference type="GO" id="GO:0016740">
    <property type="term" value="F:transferase activity"/>
    <property type="evidence" value="ECO:0007669"/>
    <property type="project" value="UniProtKB-KW"/>
</dbReference>
<gene>
    <name evidence="1" type="primary">hopE</name>
    <name evidence="1" type="ORF">NMW_0562</name>
</gene>
<dbReference type="AlphaFoldDB" id="C6SHZ2"/>
<evidence type="ECO:0000313" key="1">
    <source>
        <dbReference type="EMBL" id="CBA05532.1"/>
    </source>
</evidence>
<sequence>MSAGAAFRMLKAGSPLARELKGRIGLELRMIVLGAQLILQKLDACRYDVFAQRPVLDKKDWLIMLKRALWK</sequence>
<protein>
    <submittedName>
        <fullName evidence="1">Putative phytoene synthase</fullName>
        <ecNumber evidence="1">2.5.1.-</ecNumber>
    </submittedName>
</protein>
<name>C6SHZ2_NEIME</name>
<proteinExistence type="predicted"/>
<dbReference type="EMBL" id="AM889138">
    <property type="protein sequence ID" value="CBA05532.1"/>
    <property type="molecule type" value="Genomic_DNA"/>
</dbReference>
<organism evidence="1">
    <name type="scientific">Neisseria meningitidis alpha275</name>
    <dbReference type="NCBI Taxonomy" id="295996"/>
    <lineage>
        <taxon>Bacteria</taxon>
        <taxon>Pseudomonadati</taxon>
        <taxon>Pseudomonadota</taxon>
        <taxon>Betaproteobacteria</taxon>
        <taxon>Neisseriales</taxon>
        <taxon>Neisseriaceae</taxon>
        <taxon>Neisseria</taxon>
    </lineage>
</organism>
<dbReference type="Gene3D" id="1.10.600.10">
    <property type="entry name" value="Farnesyl Diphosphate Synthase"/>
    <property type="match status" value="1"/>
</dbReference>
<dbReference type="SUPFAM" id="SSF48576">
    <property type="entry name" value="Terpenoid synthases"/>
    <property type="match status" value="1"/>
</dbReference>
<dbReference type="InterPro" id="IPR008949">
    <property type="entry name" value="Isoprenoid_synthase_dom_sf"/>
</dbReference>
<dbReference type="EC" id="2.5.1.-" evidence="1"/>
<keyword evidence="1" id="KW-0808">Transferase</keyword>
<reference evidence="1" key="1">
    <citation type="journal article" date="2008" name="Proc. Natl. Acad. Sci. U.S.A.">
        <title>Whole-genome comparison of disease and carriage strains provides insights into virulence evolution in Neisseria meningitidis.</title>
        <authorList>
            <person name="Schoen C."/>
            <person name="Blom J."/>
            <person name="Claus H."/>
            <person name="Schramm-Glueck A."/>
            <person name="Brandt P."/>
            <person name="Mueller T."/>
            <person name="Goesmann A."/>
            <person name="Joseph B."/>
            <person name="Konietzny S."/>
            <person name="Kurzai O."/>
            <person name="Schmitt C."/>
            <person name="Friedrich T."/>
            <person name="Linke B."/>
            <person name="Vogel U."/>
            <person name="Frosch M."/>
        </authorList>
    </citation>
    <scope>NUCLEOTIDE SEQUENCE</scope>
    <source>
        <strain evidence="1">Alpha275</strain>
    </source>
</reference>